<protein>
    <submittedName>
        <fullName evidence="1">Uncharacterized protein</fullName>
    </submittedName>
</protein>
<dbReference type="EMBL" id="GBRH01238669">
    <property type="protein sequence ID" value="JAD59226.1"/>
    <property type="molecule type" value="Transcribed_RNA"/>
</dbReference>
<reference evidence="1" key="1">
    <citation type="submission" date="2014-09" db="EMBL/GenBank/DDBJ databases">
        <authorList>
            <person name="Magalhaes I.L.F."/>
            <person name="Oliveira U."/>
            <person name="Santos F.R."/>
            <person name="Vidigal T.H.D.A."/>
            <person name="Brescovit A.D."/>
            <person name="Santos A.J."/>
        </authorList>
    </citation>
    <scope>NUCLEOTIDE SEQUENCE</scope>
    <source>
        <tissue evidence="1">Shoot tissue taken approximately 20 cm above the soil surface</tissue>
    </source>
</reference>
<proteinExistence type="predicted"/>
<sequence length="86" mass="9640">MNLPQVVSMLLSRLSQCFHVHCKLPESSSTWMHVGPMASDRRKRFSLQQVYQPLPECQHANIVLHCGGNFIGILNSKILHSSSNPA</sequence>
<name>A0A0A9B7A1_ARUDO</name>
<evidence type="ECO:0000313" key="1">
    <source>
        <dbReference type="EMBL" id="JAD59226.1"/>
    </source>
</evidence>
<accession>A0A0A9B7A1</accession>
<reference evidence="1" key="2">
    <citation type="journal article" date="2015" name="Data Brief">
        <title>Shoot transcriptome of the giant reed, Arundo donax.</title>
        <authorList>
            <person name="Barrero R.A."/>
            <person name="Guerrero F.D."/>
            <person name="Moolhuijzen P."/>
            <person name="Goolsby J.A."/>
            <person name="Tidwell J."/>
            <person name="Bellgard S.E."/>
            <person name="Bellgard M.I."/>
        </authorList>
    </citation>
    <scope>NUCLEOTIDE SEQUENCE</scope>
    <source>
        <tissue evidence="1">Shoot tissue taken approximately 20 cm above the soil surface</tissue>
    </source>
</reference>
<organism evidence="1">
    <name type="scientific">Arundo donax</name>
    <name type="common">Giant reed</name>
    <name type="synonym">Donax arundinaceus</name>
    <dbReference type="NCBI Taxonomy" id="35708"/>
    <lineage>
        <taxon>Eukaryota</taxon>
        <taxon>Viridiplantae</taxon>
        <taxon>Streptophyta</taxon>
        <taxon>Embryophyta</taxon>
        <taxon>Tracheophyta</taxon>
        <taxon>Spermatophyta</taxon>
        <taxon>Magnoliopsida</taxon>
        <taxon>Liliopsida</taxon>
        <taxon>Poales</taxon>
        <taxon>Poaceae</taxon>
        <taxon>PACMAD clade</taxon>
        <taxon>Arundinoideae</taxon>
        <taxon>Arundineae</taxon>
        <taxon>Arundo</taxon>
    </lineage>
</organism>
<dbReference type="AlphaFoldDB" id="A0A0A9B7A1"/>